<feature type="signal peptide" evidence="3">
    <location>
        <begin position="1"/>
        <end position="18"/>
    </location>
</feature>
<keyword evidence="2" id="KW-1133">Transmembrane helix</keyword>
<dbReference type="AlphaFoldDB" id="A0A812MRL4"/>
<comment type="caution">
    <text evidence="4">The sequence shown here is derived from an EMBL/GenBank/DDBJ whole genome shotgun (WGS) entry which is preliminary data.</text>
</comment>
<keyword evidence="5" id="KW-1185">Reference proteome</keyword>
<keyword evidence="2" id="KW-0812">Transmembrane</keyword>
<feature type="transmembrane region" description="Helical" evidence="2">
    <location>
        <begin position="24"/>
        <end position="48"/>
    </location>
</feature>
<dbReference type="InterPro" id="IPR036259">
    <property type="entry name" value="MFS_trans_sf"/>
</dbReference>
<organism evidence="4 5">
    <name type="scientific">Symbiodinium pilosum</name>
    <name type="common">Dinoflagellate</name>
    <dbReference type="NCBI Taxonomy" id="2952"/>
    <lineage>
        <taxon>Eukaryota</taxon>
        <taxon>Sar</taxon>
        <taxon>Alveolata</taxon>
        <taxon>Dinophyceae</taxon>
        <taxon>Suessiales</taxon>
        <taxon>Symbiodiniaceae</taxon>
        <taxon>Symbiodinium</taxon>
    </lineage>
</organism>
<protein>
    <submittedName>
        <fullName evidence="4">GIP protein</fullName>
    </submittedName>
</protein>
<keyword evidence="3" id="KW-0732">Signal</keyword>
<name>A0A812MRL4_SYMPI</name>
<dbReference type="OrthoDB" id="483095at2759"/>
<reference evidence="4" key="1">
    <citation type="submission" date="2021-02" db="EMBL/GenBank/DDBJ databases">
        <authorList>
            <person name="Dougan E. K."/>
            <person name="Rhodes N."/>
            <person name="Thang M."/>
            <person name="Chan C."/>
        </authorList>
    </citation>
    <scope>NUCLEOTIDE SEQUENCE</scope>
</reference>
<feature type="transmembrane region" description="Helical" evidence="2">
    <location>
        <begin position="69"/>
        <end position="88"/>
    </location>
</feature>
<sequence length="234" mass="25232">LLLLLGIAVLVETAATWSLPTRQWTFWLVLVLNGMVSFFAAIPMVSWMTMWQIITPDSEKTFWQMMTQCRNGGFVLGPVAFAGLSLLVRQGREVSPISMMSWSMIGLVVLAAVGLAGASLFYPTILSQSDEGAAEESPQAQEDGLELAPEQLPSESREGIVKYMIAYSYERPLTISAIEVATMMLLEVSYGWSAELCGASFMVVGGASMILPQSPAYSSPGSGCQNPTSSSPQL</sequence>
<accession>A0A812MRL4</accession>
<evidence type="ECO:0000256" key="2">
    <source>
        <dbReference type="SAM" id="Phobius"/>
    </source>
</evidence>
<gene>
    <name evidence="4" type="primary">GIP</name>
    <name evidence="4" type="ORF">SPIL2461_LOCUS6135</name>
</gene>
<dbReference type="EMBL" id="CAJNIZ010009047">
    <property type="protein sequence ID" value="CAE7275512.1"/>
    <property type="molecule type" value="Genomic_DNA"/>
</dbReference>
<feature type="non-terminal residue" evidence="4">
    <location>
        <position position="234"/>
    </location>
</feature>
<evidence type="ECO:0000256" key="3">
    <source>
        <dbReference type="SAM" id="SignalP"/>
    </source>
</evidence>
<evidence type="ECO:0000313" key="5">
    <source>
        <dbReference type="Proteomes" id="UP000649617"/>
    </source>
</evidence>
<feature type="chain" id="PRO_5032682569" evidence="3">
    <location>
        <begin position="19"/>
        <end position="234"/>
    </location>
</feature>
<feature type="region of interest" description="Disordered" evidence="1">
    <location>
        <begin position="132"/>
        <end position="151"/>
    </location>
</feature>
<feature type="transmembrane region" description="Helical" evidence="2">
    <location>
        <begin position="100"/>
        <end position="122"/>
    </location>
</feature>
<dbReference type="Proteomes" id="UP000649617">
    <property type="component" value="Unassembled WGS sequence"/>
</dbReference>
<evidence type="ECO:0000256" key="1">
    <source>
        <dbReference type="SAM" id="MobiDB-lite"/>
    </source>
</evidence>
<evidence type="ECO:0000313" key="4">
    <source>
        <dbReference type="EMBL" id="CAE7275512.1"/>
    </source>
</evidence>
<dbReference type="SUPFAM" id="SSF103473">
    <property type="entry name" value="MFS general substrate transporter"/>
    <property type="match status" value="1"/>
</dbReference>
<keyword evidence="2" id="KW-0472">Membrane</keyword>
<proteinExistence type="predicted"/>